<keyword evidence="2" id="KW-0813">Transport</keyword>
<accession>A0ABW0EA00</accession>
<reference evidence="6" key="1">
    <citation type="journal article" date="2019" name="Int. J. Syst. Evol. Microbiol.">
        <title>The Global Catalogue of Microorganisms (GCM) 10K type strain sequencing project: providing services to taxonomists for standard genome sequencing and annotation.</title>
        <authorList>
            <consortium name="The Broad Institute Genomics Platform"/>
            <consortium name="The Broad Institute Genome Sequencing Center for Infectious Disease"/>
            <person name="Wu L."/>
            <person name="Ma J."/>
        </authorList>
    </citation>
    <scope>NUCLEOTIDE SEQUENCE [LARGE SCALE GENOMIC DNA]</scope>
    <source>
        <strain evidence="6">KACC 12602</strain>
    </source>
</reference>
<keyword evidence="2" id="KW-0963">Cytoplasm</keyword>
<evidence type="ECO:0000313" key="6">
    <source>
        <dbReference type="Proteomes" id="UP001596161"/>
    </source>
</evidence>
<dbReference type="InterPro" id="IPR028366">
    <property type="entry name" value="PhoU"/>
</dbReference>
<dbReference type="EMBL" id="JBHSKT010000006">
    <property type="protein sequence ID" value="MFC5271208.1"/>
    <property type="molecule type" value="Genomic_DNA"/>
</dbReference>
<evidence type="ECO:0000313" key="5">
    <source>
        <dbReference type="EMBL" id="MFC5271208.1"/>
    </source>
</evidence>
<evidence type="ECO:0000256" key="3">
    <source>
        <dbReference type="SAM" id="MobiDB-lite"/>
    </source>
</evidence>
<keyword evidence="2" id="KW-0592">Phosphate transport</keyword>
<sequence length="247" mass="28218">MSHLDNELKRIKTKVTEMWELVEFQVQSGQQALVNGDKALAGKIIKRGKKVNNYDLKIDQLCENLLALFNPLAVDLRLILAILKINSNLERIGDTAEGIAGLILDANAPVEKDLLEMSRVLEMYEGALLMLSEVKRAFVEEDTQLAKLVMRQDKTLNKIHRNTDQMIIEYMKLHPENIDQSLKVGGIIRKLERVGDHVTNIAEEIVFYVDAKVVKHKPKPWKEKKRKADFQDESENNGEETDQNTSE</sequence>
<dbReference type="Gene3D" id="1.20.58.220">
    <property type="entry name" value="Phosphate transport system protein phou homolog 2, domain 2"/>
    <property type="match status" value="1"/>
</dbReference>
<evidence type="ECO:0000259" key="4">
    <source>
        <dbReference type="Pfam" id="PF01895"/>
    </source>
</evidence>
<feature type="domain" description="PhoU" evidence="4">
    <location>
        <begin position="120"/>
        <end position="205"/>
    </location>
</feature>
<feature type="region of interest" description="Disordered" evidence="3">
    <location>
        <begin position="217"/>
        <end position="247"/>
    </location>
</feature>
<comment type="subcellular location">
    <subcellularLocation>
        <location evidence="2">Cytoplasm</location>
    </subcellularLocation>
</comment>
<comment type="subunit">
    <text evidence="2">Homodimer.</text>
</comment>
<feature type="compositionally biased region" description="Basic residues" evidence="3">
    <location>
        <begin position="217"/>
        <end position="227"/>
    </location>
</feature>
<comment type="caution">
    <text evidence="5">The sequence shown here is derived from an EMBL/GenBank/DDBJ whole genome shotgun (WGS) entry which is preliminary data.</text>
</comment>
<comment type="similarity">
    <text evidence="1 2">Belongs to the PhoU family.</text>
</comment>
<dbReference type="PIRSF" id="PIRSF003107">
    <property type="entry name" value="PhoU"/>
    <property type="match status" value="1"/>
</dbReference>
<dbReference type="InterPro" id="IPR026022">
    <property type="entry name" value="PhoU_dom"/>
</dbReference>
<dbReference type="Proteomes" id="UP001596161">
    <property type="component" value="Unassembled WGS sequence"/>
</dbReference>
<proteinExistence type="inferred from homology"/>
<dbReference type="InterPro" id="IPR038078">
    <property type="entry name" value="PhoU-like_sf"/>
</dbReference>
<dbReference type="PANTHER" id="PTHR42930:SF3">
    <property type="entry name" value="PHOSPHATE-SPECIFIC TRANSPORT SYSTEM ACCESSORY PROTEIN PHOU"/>
    <property type="match status" value="1"/>
</dbReference>
<protein>
    <recommendedName>
        <fullName evidence="2">Phosphate-specific transport system accessory protein PhoU</fullName>
    </recommendedName>
</protein>
<organism evidence="5 6">
    <name type="scientific">Adhaeribacter terreus</name>
    <dbReference type="NCBI Taxonomy" id="529703"/>
    <lineage>
        <taxon>Bacteria</taxon>
        <taxon>Pseudomonadati</taxon>
        <taxon>Bacteroidota</taxon>
        <taxon>Cytophagia</taxon>
        <taxon>Cytophagales</taxon>
        <taxon>Hymenobacteraceae</taxon>
        <taxon>Adhaeribacter</taxon>
    </lineage>
</organism>
<feature type="compositionally biased region" description="Acidic residues" evidence="3">
    <location>
        <begin position="231"/>
        <end position="247"/>
    </location>
</feature>
<dbReference type="SUPFAM" id="SSF109755">
    <property type="entry name" value="PhoU-like"/>
    <property type="match status" value="1"/>
</dbReference>
<dbReference type="Pfam" id="PF01895">
    <property type="entry name" value="PhoU"/>
    <property type="match status" value="2"/>
</dbReference>
<evidence type="ECO:0000256" key="2">
    <source>
        <dbReference type="PIRNR" id="PIRNR003107"/>
    </source>
</evidence>
<name>A0ABW0EA00_9BACT</name>
<dbReference type="NCBIfam" id="TIGR02135">
    <property type="entry name" value="phoU_full"/>
    <property type="match status" value="1"/>
</dbReference>
<dbReference type="RefSeq" id="WP_378017575.1">
    <property type="nucleotide sequence ID" value="NZ_JBHSKT010000006.1"/>
</dbReference>
<comment type="function">
    <text evidence="2">Plays a role in the regulation of phosphate uptake.</text>
</comment>
<keyword evidence="6" id="KW-1185">Reference proteome</keyword>
<dbReference type="PANTHER" id="PTHR42930">
    <property type="entry name" value="PHOSPHATE-SPECIFIC TRANSPORT SYSTEM ACCESSORY PROTEIN PHOU"/>
    <property type="match status" value="1"/>
</dbReference>
<feature type="domain" description="PhoU" evidence="4">
    <location>
        <begin position="15"/>
        <end position="100"/>
    </location>
</feature>
<evidence type="ECO:0000256" key="1">
    <source>
        <dbReference type="ARBA" id="ARBA00008107"/>
    </source>
</evidence>
<gene>
    <name evidence="5" type="primary">phoU</name>
    <name evidence="5" type="ORF">ACFPIB_11345</name>
</gene>